<gene>
    <name evidence="1" type="ORF">WS67_12060</name>
</gene>
<protein>
    <recommendedName>
        <fullName evidence="3">HNH endonuclease</fullName>
    </recommendedName>
</protein>
<dbReference type="OrthoDB" id="9100120at2"/>
<dbReference type="AlphaFoldDB" id="A0A103E2X1"/>
<evidence type="ECO:0000313" key="1">
    <source>
        <dbReference type="EMBL" id="KVE27374.1"/>
    </source>
</evidence>
<accession>A0A103E2X1</accession>
<name>A0A103E2X1_9BURK</name>
<dbReference type="EMBL" id="LOWA01000031">
    <property type="protein sequence ID" value="KVE27374.1"/>
    <property type="molecule type" value="Genomic_DNA"/>
</dbReference>
<reference evidence="1 2" key="1">
    <citation type="submission" date="2015-11" db="EMBL/GenBank/DDBJ databases">
        <title>Expanding the genomic diversity of Burkholderia species for the development of highly accurate diagnostics.</title>
        <authorList>
            <person name="Sahl J."/>
            <person name="Keim P."/>
            <person name="Wagner D."/>
        </authorList>
    </citation>
    <scope>NUCLEOTIDE SEQUENCE [LARGE SCALE GENOMIC DNA]</scope>
    <source>
        <strain evidence="1 2">TSV85</strain>
    </source>
</reference>
<dbReference type="Proteomes" id="UP000062788">
    <property type="component" value="Unassembled WGS sequence"/>
</dbReference>
<comment type="caution">
    <text evidence="1">The sequence shown here is derived from an EMBL/GenBank/DDBJ whole genome shotgun (WGS) entry which is preliminary data.</text>
</comment>
<sequence length="122" mass="14122">MPLDLRGGHHVGPLFVIAKQRVPILRTSRMHGARRRARERRAIPPWLTPVQRVAIAILYATAERLTRETGEQHVVDHIVPLDGKLVCGLHVPWNMRVTHWRENAVKAWHTWPDMPFEQIALL</sequence>
<keyword evidence="2" id="KW-1185">Reference proteome</keyword>
<proteinExistence type="predicted"/>
<organism evidence="1 2">
    <name type="scientific">Burkholderia singularis</name>
    <dbReference type="NCBI Taxonomy" id="1503053"/>
    <lineage>
        <taxon>Bacteria</taxon>
        <taxon>Pseudomonadati</taxon>
        <taxon>Pseudomonadota</taxon>
        <taxon>Betaproteobacteria</taxon>
        <taxon>Burkholderiales</taxon>
        <taxon>Burkholderiaceae</taxon>
        <taxon>Burkholderia</taxon>
        <taxon>pseudomallei group</taxon>
    </lineage>
</organism>
<evidence type="ECO:0000313" key="2">
    <source>
        <dbReference type="Proteomes" id="UP000062788"/>
    </source>
</evidence>
<evidence type="ECO:0008006" key="3">
    <source>
        <dbReference type="Google" id="ProtNLM"/>
    </source>
</evidence>